<feature type="transmembrane region" description="Helical" evidence="1">
    <location>
        <begin position="111"/>
        <end position="134"/>
    </location>
</feature>
<accession>A0ABV5EVP2</accession>
<dbReference type="RefSeq" id="WP_112617501.1">
    <property type="nucleotide sequence ID" value="NZ_CP141117.1"/>
</dbReference>
<reference evidence="2 3" key="1">
    <citation type="submission" date="2024-08" db="EMBL/GenBank/DDBJ databases">
        <title>Heavy metals resistant antinobacteria isolated from wastewater.</title>
        <authorList>
            <person name="Roman Ponce B."/>
            <person name="Blanco Mercado M.A."/>
            <person name="Avila Aldana I.N."/>
            <person name="Morales Arrieta S."/>
        </authorList>
    </citation>
    <scope>NUCLEOTIDE SEQUENCE [LARGE SCALE GENOMIC DNA]</scope>
    <source>
        <strain evidence="3">sma-1</strain>
    </source>
</reference>
<keyword evidence="1" id="KW-0472">Membrane</keyword>
<comment type="caution">
    <text evidence="2">The sequence shown here is derived from an EMBL/GenBank/DDBJ whole genome shotgun (WGS) entry which is preliminary data.</text>
</comment>
<proteinExistence type="predicted"/>
<organism evidence="2 3">
    <name type="scientific">Microbacterium plantarum</name>
    <dbReference type="NCBI Taxonomy" id="1816425"/>
    <lineage>
        <taxon>Bacteria</taxon>
        <taxon>Bacillati</taxon>
        <taxon>Actinomycetota</taxon>
        <taxon>Actinomycetes</taxon>
        <taxon>Micrococcales</taxon>
        <taxon>Microbacteriaceae</taxon>
        <taxon>Microbacterium</taxon>
    </lineage>
</organism>
<dbReference type="PANTHER" id="PTHR43471">
    <property type="entry name" value="ABC TRANSPORTER PERMEASE"/>
    <property type="match status" value="1"/>
</dbReference>
<feature type="transmembrane region" description="Helical" evidence="1">
    <location>
        <begin position="21"/>
        <end position="45"/>
    </location>
</feature>
<sequence>MSVARLWTVARLELLQRVRTVSWYVLLGIFAVLLIGVTALSFLAFGGGIAEGEQRGAGIYSTIVIITLLLVVLVSPTLSGNSVNGDRDAATLAPVQVTLARTSEILLGKVLAAWVTGLAFAAVAAPFLVIATLAGGVDPVVVVVSLVVLVIEIGIIAAIGVGLSGLIARPLFSVAATYLVVSALVFGTLIAFGLGATAFSSEATATYRPAQYNADGSPQCIDGADDCWNDPARMVCGEPETSTYTVPRFDRVWWVLAANPFVILADATPAEYDRFGYPVDLFGQIASGVRQAQVAPDLETGYDECRPAADGAVPTAAEIRERTAPSWFVGLAGQIVVAGLLVAGAWSRTRTPARALPPGTRIA</sequence>
<protein>
    <submittedName>
        <fullName evidence="2">ABC transporter permease</fullName>
    </submittedName>
</protein>
<feature type="transmembrane region" description="Helical" evidence="1">
    <location>
        <begin position="175"/>
        <end position="199"/>
    </location>
</feature>
<name>A0ABV5EVP2_9MICO</name>
<keyword evidence="1" id="KW-1133">Transmembrane helix</keyword>
<keyword evidence="3" id="KW-1185">Reference proteome</keyword>
<feature type="transmembrane region" description="Helical" evidence="1">
    <location>
        <begin position="57"/>
        <end position="78"/>
    </location>
</feature>
<keyword evidence="1" id="KW-0812">Transmembrane</keyword>
<dbReference type="Proteomes" id="UP001589643">
    <property type="component" value="Unassembled WGS sequence"/>
</dbReference>
<evidence type="ECO:0000313" key="2">
    <source>
        <dbReference type="EMBL" id="MFB8894046.1"/>
    </source>
</evidence>
<dbReference type="EMBL" id="JBHLHV010000002">
    <property type="protein sequence ID" value="MFB8894046.1"/>
    <property type="molecule type" value="Genomic_DNA"/>
</dbReference>
<feature type="transmembrane region" description="Helical" evidence="1">
    <location>
        <begin position="140"/>
        <end position="163"/>
    </location>
</feature>
<evidence type="ECO:0000256" key="1">
    <source>
        <dbReference type="SAM" id="Phobius"/>
    </source>
</evidence>
<evidence type="ECO:0000313" key="3">
    <source>
        <dbReference type="Proteomes" id="UP001589643"/>
    </source>
</evidence>
<feature type="transmembrane region" description="Helical" evidence="1">
    <location>
        <begin position="327"/>
        <end position="346"/>
    </location>
</feature>
<gene>
    <name evidence="2" type="ORF">AB7P39_14450</name>
</gene>